<dbReference type="EMBL" id="JANDBD010000017">
    <property type="protein sequence ID" value="MCP9276487.1"/>
    <property type="molecule type" value="Genomic_DNA"/>
</dbReference>
<evidence type="ECO:0008006" key="3">
    <source>
        <dbReference type="Google" id="ProtNLM"/>
    </source>
</evidence>
<comment type="caution">
    <text evidence="1">The sequence shown here is derived from an EMBL/GenBank/DDBJ whole genome shotgun (WGS) entry which is preliminary data.</text>
</comment>
<keyword evidence="2" id="KW-1185">Reference proteome</keyword>
<evidence type="ECO:0000313" key="2">
    <source>
        <dbReference type="Proteomes" id="UP001651690"/>
    </source>
</evidence>
<protein>
    <recommendedName>
        <fullName evidence="3">ESX-1 secretion-associated protein</fullName>
    </recommendedName>
</protein>
<reference evidence="1 2" key="1">
    <citation type="submission" date="2022-06" db="EMBL/GenBank/DDBJ databases">
        <title>Mycolicibacterium sp. CAU 1645 isolated from seawater.</title>
        <authorList>
            <person name="Kim W."/>
        </authorList>
    </citation>
    <scope>NUCLEOTIDE SEQUENCE [LARGE SCALE GENOMIC DNA]</scope>
    <source>
        <strain evidence="1 2">CAU 1645</strain>
    </source>
</reference>
<name>A0ABT1MC92_9MYCO</name>
<proteinExistence type="predicted"/>
<gene>
    <name evidence="1" type="ORF">NM203_30295</name>
</gene>
<organism evidence="1 2">
    <name type="scientific">Mycolicibacterium arenosum</name>
    <dbReference type="NCBI Taxonomy" id="2952157"/>
    <lineage>
        <taxon>Bacteria</taxon>
        <taxon>Bacillati</taxon>
        <taxon>Actinomycetota</taxon>
        <taxon>Actinomycetes</taxon>
        <taxon>Mycobacteriales</taxon>
        <taxon>Mycobacteriaceae</taxon>
        <taxon>Mycolicibacterium</taxon>
    </lineage>
</organism>
<accession>A0ABT1MC92</accession>
<dbReference type="Proteomes" id="UP001651690">
    <property type="component" value="Unassembled WGS sequence"/>
</dbReference>
<evidence type="ECO:0000313" key="1">
    <source>
        <dbReference type="EMBL" id="MCP9276487.1"/>
    </source>
</evidence>
<dbReference type="RefSeq" id="WP_255064530.1">
    <property type="nucleotide sequence ID" value="NZ_JANDBD010000017.1"/>
</dbReference>
<sequence>MTEPEITLDSDAAAATAATWRDYAVEVRAHGAREAMPADTLRAALGDVYSEYADAKTNEYAARRAAYERVARHAEGHADRLDGTRTIITETDDEHAARIRGIADL</sequence>